<feature type="domain" description="HTH lysR-type" evidence="5">
    <location>
        <begin position="2"/>
        <end position="59"/>
    </location>
</feature>
<dbReference type="Pfam" id="PF00126">
    <property type="entry name" value="HTH_1"/>
    <property type="match status" value="1"/>
</dbReference>
<dbReference type="PROSITE" id="PS50931">
    <property type="entry name" value="HTH_LYSR"/>
    <property type="match status" value="1"/>
</dbReference>
<organism evidence="6 7">
    <name type="scientific">Parasphingorhabdus litoris</name>
    <dbReference type="NCBI Taxonomy" id="394733"/>
    <lineage>
        <taxon>Bacteria</taxon>
        <taxon>Pseudomonadati</taxon>
        <taxon>Pseudomonadota</taxon>
        <taxon>Alphaproteobacteria</taxon>
        <taxon>Sphingomonadales</taxon>
        <taxon>Sphingomonadaceae</taxon>
        <taxon>Parasphingorhabdus</taxon>
    </lineage>
</organism>
<keyword evidence="7" id="KW-1185">Reference proteome</keyword>
<evidence type="ECO:0000256" key="1">
    <source>
        <dbReference type="ARBA" id="ARBA00009437"/>
    </source>
</evidence>
<keyword evidence="2" id="KW-0805">Transcription regulation</keyword>
<dbReference type="InterPro" id="IPR000847">
    <property type="entry name" value="LysR_HTH_N"/>
</dbReference>
<proteinExistence type="inferred from homology"/>
<dbReference type="Gene3D" id="1.10.10.10">
    <property type="entry name" value="Winged helix-like DNA-binding domain superfamily/Winged helix DNA-binding domain"/>
    <property type="match status" value="1"/>
</dbReference>
<protein>
    <recommendedName>
        <fullName evidence="5">HTH lysR-type domain-containing protein</fullName>
    </recommendedName>
</protein>
<dbReference type="PANTHER" id="PTHR30419">
    <property type="entry name" value="HTH-TYPE TRANSCRIPTIONAL REGULATOR YBHD"/>
    <property type="match status" value="1"/>
</dbReference>
<dbReference type="EMBL" id="BAAAEM010000003">
    <property type="protein sequence ID" value="GAA0481468.1"/>
    <property type="molecule type" value="Genomic_DNA"/>
</dbReference>
<sequence>MMELSRLQVFLAVMDSRNFARAADVIGISQPAISKNIKKLEDHFDVKLFERGRHGAEPTKYAEAIERRAKLLLTESRLIKGEVEALRDTHKGQLVIGSAPPFMPKILPESLHLFRRRWPDVHINIDQGISTTLFPALEQGEFDFIVSLPPARLLHDELSSIELVYRHEQRLVVRPEHPLCRNNNIDLEHLAKYPWVVTRGLGDWQKISSNFLMAGLAPPKIATETTSDALTKALVKQNDYICALNNDIFALEEKSGTLMRLSHPCLFEPRQAYITYRRRSPLSAPARNMIEIIKKSAKYFTEEGTEHIQSSSLQ</sequence>
<dbReference type="RefSeq" id="WP_343759658.1">
    <property type="nucleotide sequence ID" value="NZ_BAAAEM010000003.1"/>
</dbReference>
<dbReference type="InterPro" id="IPR036388">
    <property type="entry name" value="WH-like_DNA-bd_sf"/>
</dbReference>
<comment type="caution">
    <text evidence="6">The sequence shown here is derived from an EMBL/GenBank/DDBJ whole genome shotgun (WGS) entry which is preliminary data.</text>
</comment>
<keyword evidence="4" id="KW-0804">Transcription</keyword>
<evidence type="ECO:0000313" key="7">
    <source>
        <dbReference type="Proteomes" id="UP001500713"/>
    </source>
</evidence>
<accession>A0ABN1AQK2</accession>
<dbReference type="Pfam" id="PF03466">
    <property type="entry name" value="LysR_substrate"/>
    <property type="match status" value="1"/>
</dbReference>
<dbReference type="InterPro" id="IPR005119">
    <property type="entry name" value="LysR_subst-bd"/>
</dbReference>
<evidence type="ECO:0000259" key="5">
    <source>
        <dbReference type="PROSITE" id="PS50931"/>
    </source>
</evidence>
<evidence type="ECO:0000256" key="4">
    <source>
        <dbReference type="ARBA" id="ARBA00023163"/>
    </source>
</evidence>
<evidence type="ECO:0000313" key="6">
    <source>
        <dbReference type="EMBL" id="GAA0481468.1"/>
    </source>
</evidence>
<evidence type="ECO:0000256" key="2">
    <source>
        <dbReference type="ARBA" id="ARBA00023015"/>
    </source>
</evidence>
<dbReference type="Gene3D" id="3.40.190.290">
    <property type="match status" value="1"/>
</dbReference>
<comment type="similarity">
    <text evidence="1">Belongs to the LysR transcriptional regulatory family.</text>
</comment>
<name>A0ABN1AQK2_9SPHN</name>
<keyword evidence="3" id="KW-0238">DNA-binding</keyword>
<gene>
    <name evidence="6" type="ORF">GCM10009096_24540</name>
</gene>
<dbReference type="InterPro" id="IPR036390">
    <property type="entry name" value="WH_DNA-bd_sf"/>
</dbReference>
<evidence type="ECO:0000256" key="3">
    <source>
        <dbReference type="ARBA" id="ARBA00023125"/>
    </source>
</evidence>
<dbReference type="InterPro" id="IPR050950">
    <property type="entry name" value="HTH-type_LysR_regulators"/>
</dbReference>
<dbReference type="SUPFAM" id="SSF53850">
    <property type="entry name" value="Periplasmic binding protein-like II"/>
    <property type="match status" value="1"/>
</dbReference>
<reference evidence="6 7" key="1">
    <citation type="journal article" date="2019" name="Int. J. Syst. Evol. Microbiol.">
        <title>The Global Catalogue of Microorganisms (GCM) 10K type strain sequencing project: providing services to taxonomists for standard genome sequencing and annotation.</title>
        <authorList>
            <consortium name="The Broad Institute Genomics Platform"/>
            <consortium name="The Broad Institute Genome Sequencing Center for Infectious Disease"/>
            <person name="Wu L."/>
            <person name="Ma J."/>
        </authorList>
    </citation>
    <scope>NUCLEOTIDE SEQUENCE [LARGE SCALE GENOMIC DNA]</scope>
    <source>
        <strain evidence="6 7">JCM 14162</strain>
    </source>
</reference>
<dbReference type="Proteomes" id="UP001500713">
    <property type="component" value="Unassembled WGS sequence"/>
</dbReference>
<dbReference type="PANTHER" id="PTHR30419:SF8">
    <property type="entry name" value="NITROGEN ASSIMILATION TRANSCRIPTIONAL ACTIVATOR-RELATED"/>
    <property type="match status" value="1"/>
</dbReference>
<dbReference type="SUPFAM" id="SSF46785">
    <property type="entry name" value="Winged helix' DNA-binding domain"/>
    <property type="match status" value="1"/>
</dbReference>
<dbReference type="PRINTS" id="PR00039">
    <property type="entry name" value="HTHLYSR"/>
</dbReference>